<name>A0A3S3TR90_METS7</name>
<reference evidence="1 2" key="1">
    <citation type="submission" date="2018-12" db="EMBL/GenBank/DDBJ databases">
        <title>The complete genome of the methanogenic archaea of the candidate phylum Verstraetearchaeota, obtained from the metagenome of underground thermal water.</title>
        <authorList>
            <person name="Kadnikov V.V."/>
            <person name="Mardanov A.V."/>
            <person name="Beletsky A.V."/>
            <person name="Karnachuk O.V."/>
            <person name="Ravin N.V."/>
        </authorList>
    </citation>
    <scope>NUCLEOTIDE SEQUENCE [LARGE SCALE GENOMIC DNA]</scope>
    <source>
        <strain evidence="1">Ch88</strain>
    </source>
</reference>
<gene>
    <name evidence="1" type="ORF">Metus_0849</name>
</gene>
<proteinExistence type="predicted"/>
<protein>
    <submittedName>
        <fullName evidence="1">Uncharacterized protein</fullName>
    </submittedName>
</protein>
<comment type="caution">
    <text evidence="1">The sequence shown here is derived from an EMBL/GenBank/DDBJ whole genome shotgun (WGS) entry which is preliminary data.</text>
</comment>
<evidence type="ECO:0000313" key="1">
    <source>
        <dbReference type="EMBL" id="RWX72875.1"/>
    </source>
</evidence>
<dbReference type="EMBL" id="RXGA01000003">
    <property type="protein sequence ID" value="RWX72875.1"/>
    <property type="molecule type" value="Genomic_DNA"/>
</dbReference>
<accession>A0A3S3TR90</accession>
<dbReference type="Proteomes" id="UP000288215">
    <property type="component" value="Unassembled WGS sequence"/>
</dbReference>
<sequence length="80" mass="8889">MNDIYELAPSMRLLIAMHNVSSVDPATAKSLDELRIASGMSEPELQNAVRELLSYGYVECKGTAYYLSRLGICVIRSVYT</sequence>
<dbReference type="AlphaFoldDB" id="A0A3S3TR90"/>
<evidence type="ECO:0000313" key="2">
    <source>
        <dbReference type="Proteomes" id="UP000288215"/>
    </source>
</evidence>
<organism evidence="1 2">
    <name type="scientific">Methanosuratincola subterraneus</name>
    <dbReference type="NCBI Taxonomy" id="2593994"/>
    <lineage>
        <taxon>Archaea</taxon>
        <taxon>Thermoproteota</taxon>
        <taxon>Methanosuratincolia</taxon>
        <taxon>Candidatus Methanomethylicales</taxon>
        <taxon>Candidatus Methanomethylicaceae</taxon>
        <taxon>Candidatus Methanosuratincola (ex Vanwonterghem et al. 2016)</taxon>
    </lineage>
</organism>